<sequence>MKVSLQQDEVTIDTWAIMYHPPGGGKFNGKLTVTNKRLLYDAKYDVSARGLLSEAMFVKWGSEGYLEIRKQEIVNVEVEKGFLAKKAILTLADGSKHVFNYGMLNIDKLVAAINKN</sequence>
<evidence type="ECO:0000313" key="1">
    <source>
        <dbReference type="EMBL" id="RZS75127.1"/>
    </source>
</evidence>
<dbReference type="AlphaFoldDB" id="A0A4Q7N0M1"/>
<protein>
    <recommendedName>
        <fullName evidence="3">GRAM domain-containing protein</fullName>
    </recommendedName>
</protein>
<evidence type="ECO:0000313" key="2">
    <source>
        <dbReference type="Proteomes" id="UP000293874"/>
    </source>
</evidence>
<organism evidence="1 2">
    <name type="scientific">Pseudobacter ginsenosidimutans</name>
    <dbReference type="NCBI Taxonomy" id="661488"/>
    <lineage>
        <taxon>Bacteria</taxon>
        <taxon>Pseudomonadati</taxon>
        <taxon>Bacteroidota</taxon>
        <taxon>Chitinophagia</taxon>
        <taxon>Chitinophagales</taxon>
        <taxon>Chitinophagaceae</taxon>
        <taxon>Pseudobacter</taxon>
    </lineage>
</organism>
<dbReference type="RefSeq" id="WP_130539527.1">
    <property type="nucleotide sequence ID" value="NZ_CP042431.1"/>
</dbReference>
<evidence type="ECO:0008006" key="3">
    <source>
        <dbReference type="Google" id="ProtNLM"/>
    </source>
</evidence>
<dbReference type="OrthoDB" id="7595227at2"/>
<comment type="caution">
    <text evidence="1">The sequence shown here is derived from an EMBL/GenBank/DDBJ whole genome shotgun (WGS) entry which is preliminary data.</text>
</comment>
<accession>A0A4Q7N0M1</accession>
<keyword evidence="2" id="KW-1185">Reference proteome</keyword>
<name>A0A4Q7N0M1_9BACT</name>
<proteinExistence type="predicted"/>
<reference evidence="1 2" key="1">
    <citation type="submission" date="2019-02" db="EMBL/GenBank/DDBJ databases">
        <title>Genomic Encyclopedia of Type Strains, Phase IV (KMG-IV): sequencing the most valuable type-strain genomes for metagenomic binning, comparative biology and taxonomic classification.</title>
        <authorList>
            <person name="Goeker M."/>
        </authorList>
    </citation>
    <scope>NUCLEOTIDE SEQUENCE [LARGE SCALE GENOMIC DNA]</scope>
    <source>
        <strain evidence="1 2">DSM 18116</strain>
    </source>
</reference>
<dbReference type="EMBL" id="SGXA01000001">
    <property type="protein sequence ID" value="RZS75127.1"/>
    <property type="molecule type" value="Genomic_DNA"/>
</dbReference>
<dbReference type="Proteomes" id="UP000293874">
    <property type="component" value="Unassembled WGS sequence"/>
</dbReference>
<gene>
    <name evidence="1" type="ORF">EV199_0988</name>
</gene>